<organism evidence="2">
    <name type="scientific">Anopheles triannulatus</name>
    <dbReference type="NCBI Taxonomy" id="58253"/>
    <lineage>
        <taxon>Eukaryota</taxon>
        <taxon>Metazoa</taxon>
        <taxon>Ecdysozoa</taxon>
        <taxon>Arthropoda</taxon>
        <taxon>Hexapoda</taxon>
        <taxon>Insecta</taxon>
        <taxon>Pterygota</taxon>
        <taxon>Neoptera</taxon>
        <taxon>Endopterygota</taxon>
        <taxon>Diptera</taxon>
        <taxon>Nematocera</taxon>
        <taxon>Culicoidea</taxon>
        <taxon>Culicidae</taxon>
        <taxon>Anophelinae</taxon>
        <taxon>Anopheles</taxon>
    </lineage>
</organism>
<feature type="chain" id="PRO_5014759825" evidence="1">
    <location>
        <begin position="17"/>
        <end position="106"/>
    </location>
</feature>
<proteinExistence type="predicted"/>
<dbReference type="AlphaFoldDB" id="A0A2M4B502"/>
<keyword evidence="1" id="KW-0732">Signal</keyword>
<reference evidence="2" key="1">
    <citation type="submission" date="2018-01" db="EMBL/GenBank/DDBJ databases">
        <title>An insight into the sialome of Amazonian anophelines.</title>
        <authorList>
            <person name="Ribeiro J.M."/>
            <person name="Scarpassa V."/>
            <person name="Calvo E."/>
        </authorList>
    </citation>
    <scope>NUCLEOTIDE SEQUENCE</scope>
    <source>
        <tissue evidence="2">Salivary glands</tissue>
    </source>
</reference>
<protein>
    <submittedName>
        <fullName evidence="2">Putative secreted protein</fullName>
    </submittedName>
</protein>
<sequence length="106" mass="11641">MLVCVWFSTIFPVSRGTVDAAALVTGAEPPRKSNCHRSPRLLVPTVLLGLLLLLVPCHPKPEARARARWERGLGKVPMAFAGVFRVFSLFPSLSLSRSVLFLISGW</sequence>
<name>A0A2M4B502_9DIPT</name>
<accession>A0A2M4B502</accession>
<evidence type="ECO:0000256" key="1">
    <source>
        <dbReference type="SAM" id="SignalP"/>
    </source>
</evidence>
<feature type="signal peptide" evidence="1">
    <location>
        <begin position="1"/>
        <end position="16"/>
    </location>
</feature>
<evidence type="ECO:0000313" key="2">
    <source>
        <dbReference type="EMBL" id="MBW48050.1"/>
    </source>
</evidence>
<dbReference type="EMBL" id="GGFK01014729">
    <property type="protein sequence ID" value="MBW48050.1"/>
    <property type="molecule type" value="Transcribed_RNA"/>
</dbReference>